<evidence type="ECO:0000256" key="2">
    <source>
        <dbReference type="SAM" id="Coils"/>
    </source>
</evidence>
<protein>
    <recommendedName>
        <fullName evidence="5">Antitoxin</fullName>
    </recommendedName>
</protein>
<name>A0A6V7RG95_9STAP</name>
<dbReference type="InterPro" id="IPR036165">
    <property type="entry name" value="YefM-like_sf"/>
</dbReference>
<dbReference type="EMBL" id="CAJEWD010000007">
    <property type="protein sequence ID" value="CAD2076772.1"/>
    <property type="molecule type" value="Genomic_DNA"/>
</dbReference>
<evidence type="ECO:0000256" key="1">
    <source>
        <dbReference type="ARBA" id="ARBA00009981"/>
    </source>
</evidence>
<dbReference type="AlphaFoldDB" id="A0A6V7RG95"/>
<gene>
    <name evidence="3" type="ORF">JEODO184_01037</name>
</gene>
<keyword evidence="4" id="KW-1185">Reference proteome</keyword>
<evidence type="ECO:0000313" key="4">
    <source>
        <dbReference type="Proteomes" id="UP000589351"/>
    </source>
</evidence>
<sequence>MKVLDIEYTNLTDMKKSPSKAFEKAKETNTGVYVFRNSKPYGVVLTSEQYEELNKKIESLQDKIDELTISKRLTDPDVKIYTEKEVLGDRLDNITYDDDDGWE</sequence>
<feature type="coiled-coil region" evidence="2">
    <location>
        <begin position="43"/>
        <end position="70"/>
    </location>
</feature>
<dbReference type="Proteomes" id="UP000589351">
    <property type="component" value="Unassembled WGS sequence"/>
</dbReference>
<organism evidence="3 4">
    <name type="scientific">Jeotgalicoccus meleagridis</name>
    <dbReference type="NCBI Taxonomy" id="2759181"/>
    <lineage>
        <taxon>Bacteria</taxon>
        <taxon>Bacillati</taxon>
        <taxon>Bacillota</taxon>
        <taxon>Bacilli</taxon>
        <taxon>Bacillales</taxon>
        <taxon>Staphylococcaceae</taxon>
        <taxon>Jeotgalicoccus</taxon>
    </lineage>
</organism>
<comment type="caution">
    <text evidence="3">The sequence shown here is derived from an EMBL/GenBank/DDBJ whole genome shotgun (WGS) entry which is preliminary data.</text>
</comment>
<dbReference type="SUPFAM" id="SSF143120">
    <property type="entry name" value="YefM-like"/>
    <property type="match status" value="1"/>
</dbReference>
<dbReference type="RefSeq" id="WP_185125569.1">
    <property type="nucleotide sequence ID" value="NZ_CAJEWD010000007.1"/>
</dbReference>
<evidence type="ECO:0000313" key="3">
    <source>
        <dbReference type="EMBL" id="CAD2076772.1"/>
    </source>
</evidence>
<keyword evidence="2" id="KW-0175">Coiled coil</keyword>
<proteinExistence type="inferred from homology"/>
<comment type="similarity">
    <text evidence="1">Belongs to the phD/YefM antitoxin family.</text>
</comment>
<reference evidence="3 4" key="1">
    <citation type="submission" date="2020-07" db="EMBL/GenBank/DDBJ databases">
        <authorList>
            <person name="Criscuolo A."/>
        </authorList>
    </citation>
    <scope>NUCLEOTIDE SEQUENCE [LARGE SCALE GENOMIC DNA]</scope>
    <source>
        <strain evidence="3">CIP111649</strain>
    </source>
</reference>
<accession>A0A6V7RG95</accession>
<evidence type="ECO:0008006" key="5">
    <source>
        <dbReference type="Google" id="ProtNLM"/>
    </source>
</evidence>